<dbReference type="GO" id="GO:0010605">
    <property type="term" value="P:negative regulation of macromolecule metabolic process"/>
    <property type="evidence" value="ECO:0007669"/>
    <property type="project" value="UniProtKB-ARBA"/>
</dbReference>
<evidence type="ECO:0000256" key="3">
    <source>
        <dbReference type="ARBA" id="ARBA00004496"/>
    </source>
</evidence>
<evidence type="ECO:0000256" key="5">
    <source>
        <dbReference type="ARBA" id="ARBA00022490"/>
    </source>
</evidence>
<evidence type="ECO:0000256" key="2">
    <source>
        <dbReference type="ARBA" id="ARBA00001946"/>
    </source>
</evidence>
<evidence type="ECO:0000313" key="11">
    <source>
        <dbReference type="EMBL" id="URD78258.1"/>
    </source>
</evidence>
<dbReference type="EMBL" id="CP097503">
    <property type="protein sequence ID" value="URD78258.1"/>
    <property type="molecule type" value="Genomic_DNA"/>
</dbReference>
<name>A0A9E7ELX6_9LILI</name>
<evidence type="ECO:0000256" key="1">
    <source>
        <dbReference type="ARBA" id="ARBA00001936"/>
    </source>
</evidence>
<evidence type="ECO:0000256" key="6">
    <source>
        <dbReference type="ARBA" id="ARBA00022679"/>
    </source>
</evidence>
<evidence type="ECO:0000313" key="12">
    <source>
        <dbReference type="Proteomes" id="UP001055439"/>
    </source>
</evidence>
<dbReference type="SUPFAM" id="SSF81631">
    <property type="entry name" value="PAP/OAS1 substrate-binding domain"/>
    <property type="match status" value="1"/>
</dbReference>
<sequence>MHKLEIRNQGTDVSFYTKSKGSGDEDDLWESKMNSATLKVDREVNYVVTHISSSRSKSDIDVCLAIDDHDLSKSDILLKLADILQSGNLQNVQALTHARVPIVKLIDPVTGLSCDICVNNLLAVVNTKLLKDYAQIDKRLHQLAFLVKHWARSRRVNETYQGTLSSYAYVLMCIHFLQLRKPAILPCLQAMDATYTVTVDNTKCTYFDQVERLRAFGVRNKESIARLLWAFFHYWAYHHDYTNDVISIRTGSIISKRAKDWTRQIGNDRHLICIEDPFDISHDLGRVVDKFSIKILREEFERAANILQYDPNPCVTLFQPYVPGSPPS</sequence>
<dbReference type="FunFam" id="1.10.1410.10:FF:000018">
    <property type="entry name" value="Terminal uridylyltransferase cid1"/>
    <property type="match status" value="1"/>
</dbReference>
<dbReference type="Gene3D" id="3.30.460.10">
    <property type="entry name" value="Beta Polymerase, domain 2"/>
    <property type="match status" value="1"/>
</dbReference>
<comment type="cofactor">
    <cofactor evidence="2">
        <name>Mg(2+)</name>
        <dbReference type="ChEBI" id="CHEBI:18420"/>
    </cofactor>
</comment>
<evidence type="ECO:0000256" key="8">
    <source>
        <dbReference type="ARBA" id="ARBA00022842"/>
    </source>
</evidence>
<dbReference type="Pfam" id="PF03828">
    <property type="entry name" value="PAP_assoc"/>
    <property type="match status" value="1"/>
</dbReference>
<evidence type="ECO:0000256" key="4">
    <source>
        <dbReference type="ARBA" id="ARBA00008593"/>
    </source>
</evidence>
<comment type="subcellular location">
    <subcellularLocation>
        <location evidence="3">Cytoplasm</location>
    </subcellularLocation>
</comment>
<dbReference type="InterPro" id="IPR054708">
    <property type="entry name" value="MTPAP-like_central"/>
</dbReference>
<dbReference type="GO" id="GO:0043488">
    <property type="term" value="P:regulation of mRNA stability"/>
    <property type="evidence" value="ECO:0007669"/>
    <property type="project" value="UniProtKB-ARBA"/>
</dbReference>
<evidence type="ECO:0000259" key="9">
    <source>
        <dbReference type="Pfam" id="PF03828"/>
    </source>
</evidence>
<comment type="cofactor">
    <cofactor evidence="1">
        <name>Mn(2+)</name>
        <dbReference type="ChEBI" id="CHEBI:29035"/>
    </cofactor>
</comment>
<keyword evidence="8" id="KW-0460">Magnesium</keyword>
<dbReference type="GO" id="GO:0050265">
    <property type="term" value="F:RNA uridylyltransferase activity"/>
    <property type="evidence" value="ECO:0007669"/>
    <property type="project" value="TreeGrafter"/>
</dbReference>
<keyword evidence="12" id="KW-1185">Reference proteome</keyword>
<dbReference type="CDD" id="cd05402">
    <property type="entry name" value="NT_PAP_TUTase"/>
    <property type="match status" value="1"/>
</dbReference>
<dbReference type="PANTHER" id="PTHR12271:SF40">
    <property type="entry name" value="POLY(A) RNA POLYMERASE GLD2"/>
    <property type="match status" value="1"/>
</dbReference>
<protein>
    <submittedName>
        <fullName evidence="11">Cid1 family poly A polymerase</fullName>
    </submittedName>
</protein>
<dbReference type="InterPro" id="IPR002058">
    <property type="entry name" value="PAP_assoc"/>
</dbReference>
<dbReference type="GO" id="GO:0005737">
    <property type="term" value="C:cytoplasm"/>
    <property type="evidence" value="ECO:0007669"/>
    <property type="project" value="UniProtKB-SubCell"/>
</dbReference>
<dbReference type="GO" id="GO:0010628">
    <property type="term" value="P:positive regulation of gene expression"/>
    <property type="evidence" value="ECO:0007669"/>
    <property type="project" value="UniProtKB-ARBA"/>
</dbReference>
<feature type="domain" description="PAP-associated" evidence="9">
    <location>
        <begin position="223"/>
        <end position="282"/>
    </location>
</feature>
<proteinExistence type="inferred from homology"/>
<dbReference type="AlphaFoldDB" id="A0A9E7ELX6"/>
<dbReference type="Proteomes" id="UP001055439">
    <property type="component" value="Chromosome 10"/>
</dbReference>
<dbReference type="GO" id="GO:0031123">
    <property type="term" value="P:RNA 3'-end processing"/>
    <property type="evidence" value="ECO:0007669"/>
    <property type="project" value="TreeGrafter"/>
</dbReference>
<evidence type="ECO:0000259" key="10">
    <source>
        <dbReference type="Pfam" id="PF22600"/>
    </source>
</evidence>
<dbReference type="GO" id="GO:0046872">
    <property type="term" value="F:metal ion binding"/>
    <property type="evidence" value="ECO:0007669"/>
    <property type="project" value="UniProtKB-KW"/>
</dbReference>
<dbReference type="PANTHER" id="PTHR12271">
    <property type="entry name" value="POLY A POLYMERASE CID PAP -RELATED"/>
    <property type="match status" value="1"/>
</dbReference>
<gene>
    <name evidence="11" type="ORF">MUK42_33554</name>
</gene>
<dbReference type="Gene3D" id="1.10.1410.10">
    <property type="match status" value="1"/>
</dbReference>
<evidence type="ECO:0000256" key="7">
    <source>
        <dbReference type="ARBA" id="ARBA00022723"/>
    </source>
</evidence>
<reference evidence="11" key="1">
    <citation type="submission" date="2022-05" db="EMBL/GenBank/DDBJ databases">
        <title>The Musa troglodytarum L. genome provides insights into the mechanism of non-climacteric behaviour and enrichment of carotenoids.</title>
        <authorList>
            <person name="Wang J."/>
        </authorList>
    </citation>
    <scope>NUCLEOTIDE SEQUENCE</scope>
    <source>
        <tissue evidence="11">Leaf</tissue>
    </source>
</reference>
<keyword evidence="6" id="KW-0808">Transferase</keyword>
<feature type="domain" description="Poly(A) RNA polymerase mitochondrial-like central palm" evidence="10">
    <location>
        <begin position="55"/>
        <end position="135"/>
    </location>
</feature>
<dbReference type="SUPFAM" id="SSF81301">
    <property type="entry name" value="Nucleotidyltransferase"/>
    <property type="match status" value="1"/>
</dbReference>
<dbReference type="Pfam" id="PF22600">
    <property type="entry name" value="MTPAP-like_central"/>
    <property type="match status" value="1"/>
</dbReference>
<dbReference type="OrthoDB" id="407432at2759"/>
<organism evidence="11 12">
    <name type="scientific">Musa troglodytarum</name>
    <name type="common">fe'i banana</name>
    <dbReference type="NCBI Taxonomy" id="320322"/>
    <lineage>
        <taxon>Eukaryota</taxon>
        <taxon>Viridiplantae</taxon>
        <taxon>Streptophyta</taxon>
        <taxon>Embryophyta</taxon>
        <taxon>Tracheophyta</taxon>
        <taxon>Spermatophyta</taxon>
        <taxon>Magnoliopsida</taxon>
        <taxon>Liliopsida</taxon>
        <taxon>Zingiberales</taxon>
        <taxon>Musaceae</taxon>
        <taxon>Musa</taxon>
    </lineage>
</organism>
<keyword evidence="5" id="KW-0963">Cytoplasm</keyword>
<accession>A0A9E7ELX6</accession>
<comment type="similarity">
    <text evidence="4">Belongs to the DNA polymerase type-B-like family.</text>
</comment>
<keyword evidence="7" id="KW-0479">Metal-binding</keyword>
<dbReference type="InterPro" id="IPR043519">
    <property type="entry name" value="NT_sf"/>
</dbReference>